<dbReference type="InterPro" id="IPR012349">
    <property type="entry name" value="Split_barrel_FMN-bd"/>
</dbReference>
<reference evidence="3" key="2">
    <citation type="submission" date="2019-02" db="EMBL/GenBank/DDBJ databases">
        <title>Granulicella sibirica sp. nov., a psychrotolerant acidobacterium isolated from an organic soil layer in forested tundra, West Siberia.</title>
        <authorList>
            <person name="Oshkin I.Y."/>
            <person name="Kulichevskaya I.S."/>
            <person name="Rijpstra W.I.C."/>
            <person name="Sinninghe Damste J.S."/>
            <person name="Rakitin A.L."/>
            <person name="Ravin N.V."/>
            <person name="Dedysh S.N."/>
        </authorList>
    </citation>
    <scope>NUCLEOTIDE SEQUENCE [LARGE SCALE GENOMIC DNA]</scope>
    <source>
        <strain evidence="3">AF10</strain>
    </source>
</reference>
<dbReference type="Gene3D" id="2.30.110.10">
    <property type="entry name" value="Electron Transport, Fmn-binding Protein, Chain A"/>
    <property type="match status" value="1"/>
</dbReference>
<dbReference type="EMBL" id="RDSM01000001">
    <property type="protein sequence ID" value="RXH56902.1"/>
    <property type="molecule type" value="Genomic_DNA"/>
</dbReference>
<organism evidence="2 3">
    <name type="scientific">Granulicella sibirica</name>
    <dbReference type="NCBI Taxonomy" id="2479048"/>
    <lineage>
        <taxon>Bacteria</taxon>
        <taxon>Pseudomonadati</taxon>
        <taxon>Acidobacteriota</taxon>
        <taxon>Terriglobia</taxon>
        <taxon>Terriglobales</taxon>
        <taxon>Acidobacteriaceae</taxon>
        <taxon>Granulicella</taxon>
    </lineage>
</organism>
<protein>
    <submittedName>
        <fullName evidence="2">General stress protein</fullName>
    </submittedName>
</protein>
<dbReference type="Proteomes" id="UP000289437">
    <property type="component" value="Unassembled WGS sequence"/>
</dbReference>
<evidence type="ECO:0000313" key="3">
    <source>
        <dbReference type="Proteomes" id="UP000289437"/>
    </source>
</evidence>
<dbReference type="PANTHER" id="PTHR34818">
    <property type="entry name" value="PROTEIN BLI-3"/>
    <property type="match status" value="1"/>
</dbReference>
<name>A0A4Q0T253_9BACT</name>
<dbReference type="InterPro" id="IPR052917">
    <property type="entry name" value="Stress-Dev_Protein"/>
</dbReference>
<dbReference type="RefSeq" id="WP_128911157.1">
    <property type="nucleotide sequence ID" value="NZ_RDSM01000001.1"/>
</dbReference>
<feature type="domain" description="General stress protein FMN-binding split barrel" evidence="1">
    <location>
        <begin position="13"/>
        <end position="159"/>
    </location>
</feature>
<dbReference type="AlphaFoldDB" id="A0A4Q0T253"/>
<gene>
    <name evidence="2" type="ORF">GRAN_0212</name>
</gene>
<evidence type="ECO:0000259" key="1">
    <source>
        <dbReference type="Pfam" id="PF16242"/>
    </source>
</evidence>
<keyword evidence="3" id="KW-1185">Reference proteome</keyword>
<dbReference type="Pfam" id="PF16242">
    <property type="entry name" value="Pyrid_ox_like"/>
    <property type="match status" value="1"/>
</dbReference>
<proteinExistence type="predicted"/>
<comment type="caution">
    <text evidence="2">The sequence shown here is derived from an EMBL/GenBank/DDBJ whole genome shotgun (WGS) entry which is preliminary data.</text>
</comment>
<dbReference type="SUPFAM" id="SSF50475">
    <property type="entry name" value="FMN-binding split barrel"/>
    <property type="match status" value="1"/>
</dbReference>
<dbReference type="InterPro" id="IPR038725">
    <property type="entry name" value="YdaG_split_barrel_FMN-bd"/>
</dbReference>
<accession>A0A4Q0T253</accession>
<sequence>MTEEKHLTGPEGLKKIGELIKHIKIAMMTTANPDGSFDSRPMATQTEKEFDGKIWFLTRNESGKVEELKQDSHVSLLYADQGDAKYISIKGRANLSRDRSAIHDLWNPMYKAWFPQGEEDPAIAVLWVEVEEAEYWEASSSRLVRGVRYLAAAATGGRVNLGETGKITVNA</sequence>
<evidence type="ECO:0000313" key="2">
    <source>
        <dbReference type="EMBL" id="RXH56902.1"/>
    </source>
</evidence>
<dbReference type="PANTHER" id="PTHR34818:SF1">
    <property type="entry name" value="PROTEIN BLI-3"/>
    <property type="match status" value="1"/>
</dbReference>
<reference evidence="2 3" key="1">
    <citation type="submission" date="2018-11" db="EMBL/GenBank/DDBJ databases">
        <authorList>
            <person name="Mardanov A.V."/>
            <person name="Ravin N.V."/>
            <person name="Dedysh S.N."/>
        </authorList>
    </citation>
    <scope>NUCLEOTIDE SEQUENCE [LARGE SCALE GENOMIC DNA]</scope>
    <source>
        <strain evidence="2 3">AF10</strain>
    </source>
</reference>
<dbReference type="OrthoDB" id="9795235at2"/>